<dbReference type="InterPro" id="IPR003874">
    <property type="entry name" value="CDC45"/>
</dbReference>
<keyword evidence="4" id="KW-0539">Nucleus</keyword>
<dbReference type="GO" id="GO:0003697">
    <property type="term" value="F:single-stranded DNA binding"/>
    <property type="evidence" value="ECO:0007669"/>
    <property type="project" value="TreeGrafter"/>
</dbReference>
<evidence type="ECO:0000256" key="2">
    <source>
        <dbReference type="ARBA" id="ARBA00010727"/>
    </source>
</evidence>
<dbReference type="PANTHER" id="PTHR10507:SF0">
    <property type="entry name" value="CELL DIVISION CONTROL PROTEIN 45 HOMOLOG"/>
    <property type="match status" value="1"/>
</dbReference>
<feature type="region of interest" description="Disordered" evidence="6">
    <location>
        <begin position="757"/>
        <end position="777"/>
    </location>
</feature>
<name>A0A1E4SXX7_9ASCO</name>
<feature type="region of interest" description="Disordered" evidence="6">
    <location>
        <begin position="463"/>
        <end position="524"/>
    </location>
</feature>
<dbReference type="GO" id="GO:0000727">
    <property type="term" value="P:double-strand break repair via break-induced replication"/>
    <property type="evidence" value="ECO:0007669"/>
    <property type="project" value="TreeGrafter"/>
</dbReference>
<evidence type="ECO:0000256" key="4">
    <source>
        <dbReference type="ARBA" id="ARBA00023242"/>
    </source>
</evidence>
<feature type="non-terminal residue" evidence="8">
    <location>
        <position position="1005"/>
    </location>
</feature>
<dbReference type="GO" id="GO:0003682">
    <property type="term" value="F:chromatin binding"/>
    <property type="evidence" value="ECO:0007669"/>
    <property type="project" value="TreeGrafter"/>
</dbReference>
<feature type="compositionally biased region" description="Basic residues" evidence="6">
    <location>
        <begin position="506"/>
        <end position="522"/>
    </location>
</feature>
<dbReference type="Proteomes" id="UP000094801">
    <property type="component" value="Unassembled WGS sequence"/>
</dbReference>
<dbReference type="STRING" id="983967.A0A1E4SXX7"/>
<evidence type="ECO:0000256" key="1">
    <source>
        <dbReference type="ARBA" id="ARBA00004123"/>
    </source>
</evidence>
<feature type="compositionally biased region" description="Polar residues" evidence="6">
    <location>
        <begin position="757"/>
        <end position="767"/>
    </location>
</feature>
<dbReference type="GO" id="GO:0006270">
    <property type="term" value="P:DNA replication initiation"/>
    <property type="evidence" value="ECO:0007669"/>
    <property type="project" value="InterPro"/>
</dbReference>
<comment type="similarity">
    <text evidence="2">Belongs to the CDC45 family.</text>
</comment>
<dbReference type="EMBL" id="KV453857">
    <property type="protein sequence ID" value="ODV84343.1"/>
    <property type="molecule type" value="Genomic_DNA"/>
</dbReference>
<sequence length="1005" mass="113362">ITKDNSYMSFFQSYSESATANKKMKSVEETKSFNKMFQYLLQSKGTGGVTPALQDLALLGVNVDLTDKDFTSKRRNEKFSLTGASTENALEAFKENSQNNQSVMEQLMPTLQYIETNINNTQEMFDFIQVKLIDRFSEMHSQSNEKPILSQTLEKTEQASLSDPSSPYMDIYTLPVLLQYCFNSLTYDFDSLEETLLFVDNIKKHNSVFVYEFGFNINVYNSLITQAWDKTKNLGLIGRLVDELKINAIQPNLLTFKVLSEIYLKCMSVNDGLAAEPYLLWGDNTYLAMLLTPKEFSKAFDDIKQTSLTHSTCKLVIFVSCLNVDAICGGKMIAMLLKRHLIVFQLIPVVGYNDMKGKYQKLDESISNIILIGCGSMVDLESFLEIDVNDHLDQDYYGMTPITPDSTANELKLNRKIYVIDGHRPWNLDNVFGSQIVSCFDDGVAETELAKERDAYAVLINADSEVEEEDDEDELEEEAEYENLATDDDEQEGVLTDEDGDGPANSRKRKASSTSKKSRKKMISSNEKTIEEYYNQGTTVSTSAALQVYSLISAIGETNIDYLWLSIVGTSSLVSSFNSIYNNLLPLLKEEVNRLQTSAVIAQQQQQQDRDNANTTLDGNRAKNADNKALQVDRDYSLFLLRHWNLYNAFFYSSYVSAKLQLYTNSGKKKLNTMFARMGISLVQANQNWSYLDIELKKKLHGIFNKTLKEFGLTDVLQDGFVRSYGFHGSISATDYIESVTALLEYDGDLTSNTIDTVKSKKSSPTTPEDMAEDTTEPKDIGSLISKREAQFVTNFWKAYDSLERFAMIKKGVQIAKVQQQFIFEKGFEIFQKKMIKNLRIFRLVVLKDNFASSTTILEHSSQVNALSGESENDMIDIKTFSNGTKLFQNPLILTRLGNWILEACAELDKSLLPLVIASLDVDTGTYLVCGLPPKYPNMKGMDDNGEDSGKENLTILNTFSLAFQEIANSTGAKARIDSFESSMIELRKEDLPMFLERLSLSGLV</sequence>
<gene>
    <name evidence="8" type="ORF">CANARDRAFT_180323</name>
</gene>
<dbReference type="GO" id="GO:0005739">
    <property type="term" value="C:mitochondrion"/>
    <property type="evidence" value="ECO:0007669"/>
    <property type="project" value="InterPro"/>
</dbReference>
<keyword evidence="3" id="KW-0235">DNA replication</keyword>
<feature type="domain" description="Mtf2-like C-terminal" evidence="7">
    <location>
        <begin position="101"/>
        <end position="268"/>
    </location>
</feature>
<dbReference type="InterPro" id="IPR043837">
    <property type="entry name" value="Mtf2-like_C"/>
</dbReference>
<dbReference type="GO" id="GO:0003688">
    <property type="term" value="F:DNA replication origin binding"/>
    <property type="evidence" value="ECO:0007669"/>
    <property type="project" value="TreeGrafter"/>
</dbReference>
<dbReference type="OrthoDB" id="10258882at2759"/>
<dbReference type="Pfam" id="PF19189">
    <property type="entry name" value="Mtf2"/>
    <property type="match status" value="1"/>
</dbReference>
<protein>
    <recommendedName>
        <fullName evidence="7">Mtf2-like C-terminal domain-containing protein</fullName>
    </recommendedName>
</protein>
<feature type="non-terminal residue" evidence="8">
    <location>
        <position position="1"/>
    </location>
</feature>
<evidence type="ECO:0000313" key="9">
    <source>
        <dbReference type="Proteomes" id="UP000094801"/>
    </source>
</evidence>
<evidence type="ECO:0000256" key="6">
    <source>
        <dbReference type="SAM" id="MobiDB-lite"/>
    </source>
</evidence>
<dbReference type="GO" id="GO:0031261">
    <property type="term" value="C:DNA replication preinitiation complex"/>
    <property type="evidence" value="ECO:0007669"/>
    <property type="project" value="TreeGrafter"/>
</dbReference>
<reference evidence="9" key="1">
    <citation type="submission" date="2016-04" db="EMBL/GenBank/DDBJ databases">
        <title>Comparative genomics of biotechnologically important yeasts.</title>
        <authorList>
            <consortium name="DOE Joint Genome Institute"/>
            <person name="Riley R."/>
            <person name="Haridas S."/>
            <person name="Wolfe K.H."/>
            <person name="Lopes M.R."/>
            <person name="Hittinger C.T."/>
            <person name="Goker M."/>
            <person name="Salamov A."/>
            <person name="Wisecaver J."/>
            <person name="Long T.M."/>
            <person name="Aerts A.L."/>
            <person name="Barry K."/>
            <person name="Choi C."/>
            <person name="Clum A."/>
            <person name="Coughlan A.Y."/>
            <person name="Deshpande S."/>
            <person name="Douglass A.P."/>
            <person name="Hanson S.J."/>
            <person name="Klenk H.-P."/>
            <person name="Labutti K."/>
            <person name="Lapidus A."/>
            <person name="Lindquist E."/>
            <person name="Lipzen A."/>
            <person name="Meier-Kolthoff J.P."/>
            <person name="Ohm R.A."/>
            <person name="Otillar R.P."/>
            <person name="Pangilinan J."/>
            <person name="Peng Y."/>
            <person name="Rokas A."/>
            <person name="Rosa C.A."/>
            <person name="Scheuner C."/>
            <person name="Sibirny A.A."/>
            <person name="Slot J.C."/>
            <person name="Stielow J.B."/>
            <person name="Sun H."/>
            <person name="Kurtzman C.P."/>
            <person name="Blackwell M."/>
            <person name="Grigoriev I.V."/>
            <person name="Jeffries T.W."/>
        </authorList>
    </citation>
    <scope>NUCLEOTIDE SEQUENCE [LARGE SCALE GENOMIC DNA]</scope>
    <source>
        <strain evidence="9">NRRL YB-2248</strain>
    </source>
</reference>
<evidence type="ECO:0000259" key="7">
    <source>
        <dbReference type="Pfam" id="PF19189"/>
    </source>
</evidence>
<keyword evidence="5" id="KW-0131">Cell cycle</keyword>
<dbReference type="Pfam" id="PF02724">
    <property type="entry name" value="CDC45"/>
    <property type="match status" value="2"/>
</dbReference>
<comment type="subcellular location">
    <subcellularLocation>
        <location evidence="1">Nucleus</location>
    </subcellularLocation>
</comment>
<evidence type="ECO:0000256" key="5">
    <source>
        <dbReference type="ARBA" id="ARBA00023306"/>
    </source>
</evidence>
<accession>A0A1E4SXX7</accession>
<dbReference type="PANTHER" id="PTHR10507">
    <property type="entry name" value="CDC45-RELATED PROTEIN"/>
    <property type="match status" value="1"/>
</dbReference>
<proteinExistence type="inferred from homology"/>
<keyword evidence="9" id="KW-1185">Reference proteome</keyword>
<feature type="compositionally biased region" description="Acidic residues" evidence="6">
    <location>
        <begin position="464"/>
        <end position="501"/>
    </location>
</feature>
<dbReference type="AlphaFoldDB" id="A0A1E4SXX7"/>
<dbReference type="GO" id="GO:1902977">
    <property type="term" value="P:mitotic DNA replication preinitiation complex assembly"/>
    <property type="evidence" value="ECO:0007669"/>
    <property type="project" value="TreeGrafter"/>
</dbReference>
<organism evidence="8 9">
    <name type="scientific">[Candida] arabinofermentans NRRL YB-2248</name>
    <dbReference type="NCBI Taxonomy" id="983967"/>
    <lineage>
        <taxon>Eukaryota</taxon>
        <taxon>Fungi</taxon>
        <taxon>Dikarya</taxon>
        <taxon>Ascomycota</taxon>
        <taxon>Saccharomycotina</taxon>
        <taxon>Pichiomycetes</taxon>
        <taxon>Pichiales</taxon>
        <taxon>Pichiaceae</taxon>
        <taxon>Ogataea</taxon>
        <taxon>Ogataea/Candida clade</taxon>
    </lineage>
</organism>
<evidence type="ECO:0000256" key="3">
    <source>
        <dbReference type="ARBA" id="ARBA00022705"/>
    </source>
</evidence>
<evidence type="ECO:0000313" key="8">
    <source>
        <dbReference type="EMBL" id="ODV84343.1"/>
    </source>
</evidence>